<protein>
    <submittedName>
        <fullName evidence="8">Small secreted domain DUF320</fullName>
    </submittedName>
</protein>
<dbReference type="GO" id="GO:0007155">
    <property type="term" value="P:cell adhesion"/>
    <property type="evidence" value="ECO:0007669"/>
    <property type="project" value="UniProtKB-KW"/>
</dbReference>
<dbReference type="Proteomes" id="UP000295281">
    <property type="component" value="Unassembled WGS sequence"/>
</dbReference>
<keyword evidence="5" id="KW-1133">Transmembrane helix</keyword>
<name>A0A4R6V948_9ACTN</name>
<feature type="domain" description="Chaplin" evidence="7">
    <location>
        <begin position="210"/>
        <end position="250"/>
    </location>
</feature>
<dbReference type="AlphaFoldDB" id="A0A4R6V948"/>
<sequence length="363" mass="34948">MRKKKMLATASTAALTVGLVGAFSPFSPFAFADQITDGSGGVAGGNQVNVPVDVEAGLCGNALAALGLSKAECTEVSRVLYAASDEGQAAGGQASDGSGGVASGNQVNIPVDAAVDVCGNSVAVGGLSKAECTEVVHEIAGSSENEQASDGSGGVASGNQINIPVNIAVEVCGNSIGVLGVSKAECETVVDAISASSDNEGGGGQASDGSGGVASGNQVNIPVDAAVDVCGNAVTVLSLAETECMEEITDGGEPGDGEGPEQPGEPGDSDGEEPGDDSEGPEQPGEPGDSDGEEPGDDSEGPGDDRGGEEAEADERPAADGSLPVTGVALGGLVAAAVAALGGGGAAMYLSRRKKAAAAASQE</sequence>
<keyword evidence="5" id="KW-0812">Transmembrane</keyword>
<evidence type="ECO:0000256" key="6">
    <source>
        <dbReference type="SAM" id="SignalP"/>
    </source>
</evidence>
<keyword evidence="5" id="KW-0472">Membrane</keyword>
<feature type="compositionally biased region" description="Gly residues" evidence="4">
    <location>
        <begin position="200"/>
        <end position="214"/>
    </location>
</feature>
<evidence type="ECO:0000256" key="1">
    <source>
        <dbReference type="ARBA" id="ARBA00022512"/>
    </source>
</evidence>
<feature type="transmembrane region" description="Helical" evidence="5">
    <location>
        <begin position="328"/>
        <end position="350"/>
    </location>
</feature>
<evidence type="ECO:0000256" key="4">
    <source>
        <dbReference type="SAM" id="MobiDB-lite"/>
    </source>
</evidence>
<evidence type="ECO:0000256" key="3">
    <source>
        <dbReference type="ARBA" id="ARBA00023087"/>
    </source>
</evidence>
<gene>
    <name evidence="8" type="ORF">EV190_101653</name>
</gene>
<keyword evidence="9" id="KW-1185">Reference proteome</keyword>
<keyword evidence="2" id="KW-0130">Cell adhesion</keyword>
<accession>A0A4R6V948</accession>
<evidence type="ECO:0000256" key="2">
    <source>
        <dbReference type="ARBA" id="ARBA00022889"/>
    </source>
</evidence>
<keyword evidence="1" id="KW-0964">Secreted</keyword>
<feature type="compositionally biased region" description="Acidic residues" evidence="4">
    <location>
        <begin position="267"/>
        <end position="280"/>
    </location>
</feature>
<keyword evidence="1" id="KW-0134">Cell wall</keyword>
<feature type="compositionally biased region" description="Basic and acidic residues" evidence="4">
    <location>
        <begin position="303"/>
        <end position="318"/>
    </location>
</feature>
<dbReference type="OrthoDB" id="3544424at2"/>
<dbReference type="Pfam" id="PF03777">
    <property type="entry name" value="ChpA-C"/>
    <property type="match status" value="4"/>
</dbReference>
<feature type="region of interest" description="Disordered" evidence="4">
    <location>
        <begin position="248"/>
        <end position="325"/>
    </location>
</feature>
<proteinExistence type="predicted"/>
<feature type="domain" description="Chaplin" evidence="7">
    <location>
        <begin position="152"/>
        <end position="192"/>
    </location>
</feature>
<keyword evidence="6" id="KW-0732">Signal</keyword>
<feature type="compositionally biased region" description="Acidic residues" evidence="4">
    <location>
        <begin position="248"/>
        <end position="259"/>
    </location>
</feature>
<organism evidence="8 9">
    <name type="scientific">Actinorugispora endophytica</name>
    <dbReference type="NCBI Taxonomy" id="1605990"/>
    <lineage>
        <taxon>Bacteria</taxon>
        <taxon>Bacillati</taxon>
        <taxon>Actinomycetota</taxon>
        <taxon>Actinomycetes</taxon>
        <taxon>Streptosporangiales</taxon>
        <taxon>Nocardiopsidaceae</taxon>
        <taxon>Actinorugispora</taxon>
    </lineage>
</organism>
<evidence type="ECO:0000259" key="7">
    <source>
        <dbReference type="PROSITE" id="PS51884"/>
    </source>
</evidence>
<evidence type="ECO:0000256" key="5">
    <source>
        <dbReference type="SAM" id="Phobius"/>
    </source>
</evidence>
<feature type="domain" description="Chaplin" evidence="7">
    <location>
        <begin position="39"/>
        <end position="79"/>
    </location>
</feature>
<feature type="signal peptide" evidence="6">
    <location>
        <begin position="1"/>
        <end position="32"/>
    </location>
</feature>
<keyword evidence="3" id="KW-0034">Amyloid</keyword>
<dbReference type="PROSITE" id="PS51884">
    <property type="entry name" value="CHAPLIN"/>
    <property type="match status" value="4"/>
</dbReference>
<dbReference type="InterPro" id="IPR005528">
    <property type="entry name" value="ChpA-H"/>
</dbReference>
<evidence type="ECO:0000313" key="9">
    <source>
        <dbReference type="Proteomes" id="UP000295281"/>
    </source>
</evidence>
<comment type="caution">
    <text evidence="8">The sequence shown here is derived from an EMBL/GenBank/DDBJ whole genome shotgun (WGS) entry which is preliminary data.</text>
</comment>
<dbReference type="RefSeq" id="WP_133739865.1">
    <property type="nucleotide sequence ID" value="NZ_SNYN01000001.1"/>
</dbReference>
<evidence type="ECO:0000313" key="8">
    <source>
        <dbReference type="EMBL" id="TDQ55328.1"/>
    </source>
</evidence>
<dbReference type="EMBL" id="SNYN01000001">
    <property type="protein sequence ID" value="TDQ55328.1"/>
    <property type="molecule type" value="Genomic_DNA"/>
</dbReference>
<feature type="compositionally biased region" description="Acidic residues" evidence="4">
    <location>
        <begin position="288"/>
        <end position="302"/>
    </location>
</feature>
<feature type="chain" id="PRO_5020453346" evidence="6">
    <location>
        <begin position="33"/>
        <end position="363"/>
    </location>
</feature>
<feature type="domain" description="Chaplin" evidence="7">
    <location>
        <begin position="98"/>
        <end position="138"/>
    </location>
</feature>
<feature type="region of interest" description="Disordered" evidence="4">
    <location>
        <begin position="195"/>
        <end position="215"/>
    </location>
</feature>
<reference evidence="8 9" key="1">
    <citation type="submission" date="2019-03" db="EMBL/GenBank/DDBJ databases">
        <title>Genomic Encyclopedia of Type Strains, Phase IV (KMG-IV): sequencing the most valuable type-strain genomes for metagenomic binning, comparative biology and taxonomic classification.</title>
        <authorList>
            <person name="Goeker M."/>
        </authorList>
    </citation>
    <scope>NUCLEOTIDE SEQUENCE [LARGE SCALE GENOMIC DNA]</scope>
    <source>
        <strain evidence="8 9">DSM 46770</strain>
    </source>
</reference>